<evidence type="ECO:0008006" key="11">
    <source>
        <dbReference type="Google" id="ProtNLM"/>
    </source>
</evidence>
<evidence type="ECO:0000313" key="3">
    <source>
        <dbReference type="EMBL" id="OJT08528.1"/>
    </source>
</evidence>
<name>A0A1M2VV72_TRAPU</name>
<evidence type="ECO:0000313" key="10">
    <source>
        <dbReference type="Proteomes" id="UP000184267"/>
    </source>
</evidence>
<evidence type="ECO:0000313" key="6">
    <source>
        <dbReference type="EMBL" id="OJT12309.1"/>
    </source>
</evidence>
<evidence type="ECO:0000313" key="4">
    <source>
        <dbReference type="EMBL" id="OJT11401.1"/>
    </source>
</evidence>
<dbReference type="EMBL" id="MNAD01000647">
    <property type="protein sequence ID" value="OJT11401.1"/>
    <property type="molecule type" value="Genomic_DNA"/>
</dbReference>
<proteinExistence type="predicted"/>
<dbReference type="EMBL" id="MNAD01000494">
    <property type="protein sequence ID" value="OJT12309.1"/>
    <property type="molecule type" value="Genomic_DNA"/>
</dbReference>
<evidence type="ECO:0000313" key="5">
    <source>
        <dbReference type="EMBL" id="OJT11432.1"/>
    </source>
</evidence>
<sequence>MPPALSDATVNNIIHLCNQKLSISLIQSKTGVSRSQISKIRSANCPGVHKSK</sequence>
<gene>
    <name evidence="7" type="ORF">TRAPUB_11093</name>
    <name evidence="6" type="ORF">TRAPUB_11136</name>
    <name evidence="5" type="ORF">TRAPUB_12052</name>
    <name evidence="4" type="ORF">TRAPUB_12096</name>
    <name evidence="3" type="ORF">TRAPUB_576</name>
    <name evidence="2" type="ORF">TRAPUB_6197</name>
    <name evidence="1" type="ORF">TRAPUB_6223</name>
    <name evidence="9" type="ORF">TRAPUB_8095</name>
    <name evidence="8" type="ORF">TRAPUB_9690</name>
</gene>
<dbReference type="AlphaFoldDB" id="A0A1M2VV72"/>
<dbReference type="EMBL" id="MNAD01000493">
    <property type="protein sequence ID" value="OJT12318.1"/>
    <property type="molecule type" value="Genomic_DNA"/>
</dbReference>
<accession>A0A1M2VV72</accession>
<evidence type="ECO:0000313" key="8">
    <source>
        <dbReference type="EMBL" id="OJT13768.1"/>
    </source>
</evidence>
<dbReference type="EMBL" id="MNAD01001034">
    <property type="protein sequence ID" value="OJT08528.1"/>
    <property type="molecule type" value="Genomic_DNA"/>
</dbReference>
<evidence type="ECO:0000313" key="9">
    <source>
        <dbReference type="EMBL" id="OJT15350.1"/>
    </source>
</evidence>
<dbReference type="EMBL" id="MNAD01000364">
    <property type="protein sequence ID" value="OJT13768.1"/>
    <property type="molecule type" value="Genomic_DNA"/>
</dbReference>
<dbReference type="OrthoDB" id="2680205at2759"/>
<dbReference type="Gene3D" id="1.10.10.60">
    <property type="entry name" value="Homeodomain-like"/>
    <property type="match status" value="1"/>
</dbReference>
<comment type="caution">
    <text evidence="5">The sequence shown here is derived from an EMBL/GenBank/DDBJ whole genome shotgun (WGS) entry which is preliminary data.</text>
</comment>
<feature type="non-terminal residue" evidence="5">
    <location>
        <position position="52"/>
    </location>
</feature>
<organism evidence="5 10">
    <name type="scientific">Trametes pubescens</name>
    <name type="common">White-rot fungus</name>
    <dbReference type="NCBI Taxonomy" id="154538"/>
    <lineage>
        <taxon>Eukaryota</taxon>
        <taxon>Fungi</taxon>
        <taxon>Dikarya</taxon>
        <taxon>Basidiomycota</taxon>
        <taxon>Agaricomycotina</taxon>
        <taxon>Agaricomycetes</taxon>
        <taxon>Polyporales</taxon>
        <taxon>Polyporaceae</taxon>
        <taxon>Trametes</taxon>
    </lineage>
</organism>
<protein>
    <recommendedName>
        <fullName evidence="11">HTH psq-type domain-containing protein</fullName>
    </recommendedName>
</protein>
<evidence type="ECO:0000313" key="1">
    <source>
        <dbReference type="EMBL" id="OJT03175.1"/>
    </source>
</evidence>
<evidence type="ECO:0000313" key="2">
    <source>
        <dbReference type="EMBL" id="OJT03200.1"/>
    </source>
</evidence>
<evidence type="ECO:0000313" key="7">
    <source>
        <dbReference type="EMBL" id="OJT12318.1"/>
    </source>
</evidence>
<dbReference type="Proteomes" id="UP000184267">
    <property type="component" value="Unassembled WGS sequence"/>
</dbReference>
<reference evidence="5 10" key="1">
    <citation type="submission" date="2016-10" db="EMBL/GenBank/DDBJ databases">
        <title>Genome sequence of the basidiomycete white-rot fungus Trametes pubescens.</title>
        <authorList>
            <person name="Makela M.R."/>
            <person name="Granchi Z."/>
            <person name="Peng M."/>
            <person name="De Vries R.P."/>
            <person name="Grigoriev I."/>
            <person name="Riley R."/>
            <person name="Hilden K."/>
        </authorList>
    </citation>
    <scope>NUCLEOTIDE SEQUENCE [LARGE SCALE GENOMIC DNA]</scope>
    <source>
        <strain evidence="5 10">FBCC735</strain>
    </source>
</reference>
<keyword evidence="10" id="KW-1185">Reference proteome</keyword>
<dbReference type="EMBL" id="MNAD01000638">
    <property type="protein sequence ID" value="OJT11432.1"/>
    <property type="molecule type" value="Genomic_DNA"/>
</dbReference>
<dbReference type="EMBL" id="MNAD01001625">
    <property type="protein sequence ID" value="OJT03200.1"/>
    <property type="molecule type" value="Genomic_DNA"/>
</dbReference>
<dbReference type="EMBL" id="MNAD01001626">
    <property type="protein sequence ID" value="OJT03175.1"/>
    <property type="molecule type" value="Genomic_DNA"/>
</dbReference>
<dbReference type="EMBL" id="MNAD01000180">
    <property type="protein sequence ID" value="OJT15350.1"/>
    <property type="molecule type" value="Genomic_DNA"/>
</dbReference>